<dbReference type="InterPro" id="IPR038765">
    <property type="entry name" value="Papain-like_cys_pep_sf"/>
</dbReference>
<comment type="caution">
    <text evidence="8">The sequence shown here is derived from an EMBL/GenBank/DDBJ whole genome shotgun (WGS) entry which is preliminary data.</text>
</comment>
<dbReference type="InterPro" id="IPR000064">
    <property type="entry name" value="NLP_P60_dom"/>
</dbReference>
<feature type="region of interest" description="Disordered" evidence="6">
    <location>
        <begin position="215"/>
        <end position="246"/>
    </location>
</feature>
<feature type="coiled-coil region" evidence="5">
    <location>
        <begin position="39"/>
        <end position="66"/>
    </location>
</feature>
<feature type="domain" description="NlpC/P60" evidence="7">
    <location>
        <begin position="259"/>
        <end position="374"/>
    </location>
</feature>
<evidence type="ECO:0000256" key="5">
    <source>
        <dbReference type="SAM" id="Coils"/>
    </source>
</evidence>
<dbReference type="Proteomes" id="UP001299596">
    <property type="component" value="Unassembled WGS sequence"/>
</dbReference>
<name>A0ABU5XGM1_9MYCO</name>
<evidence type="ECO:0000313" key="9">
    <source>
        <dbReference type="Proteomes" id="UP001299596"/>
    </source>
</evidence>
<proteinExistence type="inferred from homology"/>
<dbReference type="PANTHER" id="PTHR47359">
    <property type="entry name" value="PEPTIDOGLYCAN DL-ENDOPEPTIDASE CWLO"/>
    <property type="match status" value="1"/>
</dbReference>
<evidence type="ECO:0000256" key="1">
    <source>
        <dbReference type="ARBA" id="ARBA00007074"/>
    </source>
</evidence>
<evidence type="ECO:0000256" key="2">
    <source>
        <dbReference type="ARBA" id="ARBA00022670"/>
    </source>
</evidence>
<evidence type="ECO:0000256" key="6">
    <source>
        <dbReference type="SAM" id="MobiDB-lite"/>
    </source>
</evidence>
<feature type="compositionally biased region" description="Pro residues" evidence="6">
    <location>
        <begin position="219"/>
        <end position="241"/>
    </location>
</feature>
<dbReference type="PROSITE" id="PS51935">
    <property type="entry name" value="NLPC_P60"/>
    <property type="match status" value="1"/>
</dbReference>
<protein>
    <submittedName>
        <fullName evidence="8">Peptidoglycan hydrolase RipC</fullName>
    </submittedName>
</protein>
<evidence type="ECO:0000313" key="8">
    <source>
        <dbReference type="EMBL" id="MEB3020952.1"/>
    </source>
</evidence>
<accession>A0ABU5XGM1</accession>
<keyword evidence="3 8" id="KW-0378">Hydrolase</keyword>
<dbReference type="Gene3D" id="3.90.1720.10">
    <property type="entry name" value="endopeptidase domain like (from Nostoc punctiforme)"/>
    <property type="match status" value="1"/>
</dbReference>
<gene>
    <name evidence="8" type="primary">ripC</name>
    <name evidence="8" type="ORF">K6T79_07830</name>
</gene>
<keyword evidence="9" id="KW-1185">Reference proteome</keyword>
<dbReference type="Pfam" id="PF00877">
    <property type="entry name" value="NLPC_P60"/>
    <property type="match status" value="1"/>
</dbReference>
<evidence type="ECO:0000256" key="3">
    <source>
        <dbReference type="ARBA" id="ARBA00022801"/>
    </source>
</evidence>
<sequence length="374" mass="38735">MQWNLCAFGRPALGVATGTLVGVTALAGVLLGNVQADPADDAMAKLSELSRQAEQTTEAMHTAQLNLDEKLVAQQAADRTHAEDQAALGAARDQLSSYRSAVNRFAATTYMGGRVGGMDAILTAESPQQLIDKLAVQRVVASDLSVQMDRFRIASEQADRAEQASATSAEEARTAAEQAAAVRAELQARQSRLQLQISVVKSQYYALTPQQRTAMAAPGPAPEAMPGAPAPEGLPPAPGFPVPGNDAPPMELGLATPGGGAAATAVQAALTQVGSPYVWGGAAPGGFDCSGLVMWAFNQAGINLPHSSQAQANGGQAVSLSDLQPGDVLTFYSDASHSGIYVGDGMMIHSSTYGQPVRVVPMTSSGPIHNARRY</sequence>
<keyword evidence="4" id="KW-0788">Thiol protease</keyword>
<dbReference type="GO" id="GO:0016787">
    <property type="term" value="F:hydrolase activity"/>
    <property type="evidence" value="ECO:0007669"/>
    <property type="project" value="UniProtKB-KW"/>
</dbReference>
<evidence type="ECO:0000259" key="7">
    <source>
        <dbReference type="PROSITE" id="PS51935"/>
    </source>
</evidence>
<dbReference type="NCBIfam" id="NF038345">
    <property type="entry name" value="wall_hydro_RipC"/>
    <property type="match status" value="1"/>
</dbReference>
<evidence type="ECO:0000256" key="4">
    <source>
        <dbReference type="ARBA" id="ARBA00022807"/>
    </source>
</evidence>
<dbReference type="InterPro" id="IPR051794">
    <property type="entry name" value="PG_Endopeptidase_C40"/>
</dbReference>
<organism evidence="8 9">
    <name type="scientific">[Mycobacterium] crassicus</name>
    <dbReference type="NCBI Taxonomy" id="2872309"/>
    <lineage>
        <taxon>Bacteria</taxon>
        <taxon>Bacillati</taxon>
        <taxon>Actinomycetota</taxon>
        <taxon>Actinomycetes</taxon>
        <taxon>Mycobacteriales</taxon>
        <taxon>Mycobacteriaceae</taxon>
        <taxon>Mycolicibacter</taxon>
    </lineage>
</organism>
<keyword evidence="2" id="KW-0645">Protease</keyword>
<dbReference type="EMBL" id="JAYJJR010000003">
    <property type="protein sequence ID" value="MEB3020952.1"/>
    <property type="molecule type" value="Genomic_DNA"/>
</dbReference>
<comment type="similarity">
    <text evidence="1">Belongs to the peptidase C40 family.</text>
</comment>
<dbReference type="SUPFAM" id="SSF54001">
    <property type="entry name" value="Cysteine proteinases"/>
    <property type="match status" value="1"/>
</dbReference>
<keyword evidence="5" id="KW-0175">Coiled coil</keyword>
<dbReference type="PANTHER" id="PTHR47359:SF3">
    <property type="entry name" value="NLP_P60 DOMAIN-CONTAINING PROTEIN-RELATED"/>
    <property type="match status" value="1"/>
</dbReference>
<dbReference type="RefSeq" id="WP_225407657.1">
    <property type="nucleotide sequence ID" value="NZ_JAYJJR010000003.1"/>
</dbReference>
<reference evidence="8 9" key="1">
    <citation type="submission" date="2023-12" db="EMBL/GenBank/DDBJ databases">
        <title>Description of new species of Mycobacterium terrae complex isolated from sewage at the Sao Paulo Zoological Park Foundation in Brazil.</title>
        <authorList>
            <person name="Romagnoli C.L."/>
            <person name="Conceicao E.C."/>
            <person name="Machado E."/>
            <person name="Barreto L.B.P.F."/>
            <person name="Sharma A."/>
            <person name="Silva N.M."/>
            <person name="Marques L.E."/>
            <person name="Juliana M.A."/>
            <person name="Lourenco M.C.S."/>
            <person name="Digiampietri L.A."/>
            <person name="Suffys P.N."/>
            <person name="Viana-Niero C."/>
        </authorList>
    </citation>
    <scope>NUCLEOTIDE SEQUENCE [LARGE SCALE GENOMIC DNA]</scope>
    <source>
        <strain evidence="8 9">MYC098</strain>
    </source>
</reference>